<dbReference type="EMBL" id="CP001322">
    <property type="protein sequence ID" value="ACL04294.1"/>
    <property type="molecule type" value="Genomic_DNA"/>
</dbReference>
<dbReference type="HOGENOM" id="CLU_080109_0_0_7"/>
<dbReference type="PROSITE" id="PS51379">
    <property type="entry name" value="4FE4S_FER_2"/>
    <property type="match status" value="2"/>
</dbReference>
<dbReference type="SUPFAM" id="SSF54862">
    <property type="entry name" value="4Fe-4S ferredoxins"/>
    <property type="match status" value="1"/>
</dbReference>
<proteinExistence type="predicted"/>
<dbReference type="Proteomes" id="UP000000739">
    <property type="component" value="Chromosome"/>
</dbReference>
<evidence type="ECO:0000313" key="6">
    <source>
        <dbReference type="Proteomes" id="UP000000739"/>
    </source>
</evidence>
<evidence type="ECO:0000313" key="5">
    <source>
        <dbReference type="EMBL" id="ACL04294.1"/>
    </source>
</evidence>
<dbReference type="InterPro" id="IPR017896">
    <property type="entry name" value="4Fe4S_Fe-S-bd"/>
</dbReference>
<dbReference type="eggNOG" id="COG1148">
    <property type="taxonomic scope" value="Bacteria"/>
</dbReference>
<dbReference type="PROSITE" id="PS00198">
    <property type="entry name" value="4FE4S_FER_1"/>
    <property type="match status" value="1"/>
</dbReference>
<dbReference type="InterPro" id="IPR017900">
    <property type="entry name" value="4Fe4S_Fe_S_CS"/>
</dbReference>
<protein>
    <submittedName>
        <fullName evidence="5">4Fe-4S ferredoxin iron-sulfur binding domain protein</fullName>
    </submittedName>
</protein>
<sequence length="281" mass="31010">MARSGWIFPVIEKTFPRSMRWMGLTKVPILKRLIEYMFFEGDHLIVLPRNEVVEVNRDVDDPGQMALPTELVDQLIDSMEYHFVMDFCLCRISMPCEDYPRDLGCIFMGEAARGINPNWGRSVSKEEAKEHIHKCQEAGLIHAVGKSKLDTVWLGIGPGEKLLTICNCCPCCCITRVIPHTHEVFQEKLVRAPGVEVMVNQEECVGCGTCVSKACILEAISLVDGKAVINQANCRGCGRCAEACPTNAITLTIDGSLFVQESVRQIGAVVSFESEQAAASG</sequence>
<dbReference type="RefSeq" id="WP_015947367.1">
    <property type="nucleotide sequence ID" value="NC_011768.1"/>
</dbReference>
<accession>B8FIQ3</accession>
<keyword evidence="2" id="KW-0408">Iron</keyword>
<feature type="domain" description="4Fe-4S ferredoxin-type" evidence="4">
    <location>
        <begin position="225"/>
        <end position="254"/>
    </location>
</feature>
<evidence type="ECO:0000256" key="1">
    <source>
        <dbReference type="ARBA" id="ARBA00022723"/>
    </source>
</evidence>
<dbReference type="Pfam" id="PF00037">
    <property type="entry name" value="Fer4"/>
    <property type="match status" value="1"/>
</dbReference>
<keyword evidence="6" id="KW-1185">Reference proteome</keyword>
<dbReference type="GO" id="GO:0051536">
    <property type="term" value="F:iron-sulfur cluster binding"/>
    <property type="evidence" value="ECO:0007669"/>
    <property type="project" value="UniProtKB-KW"/>
</dbReference>
<name>B8FIQ3_DESAL</name>
<dbReference type="KEGG" id="dal:Dalk_2601"/>
<evidence type="ECO:0000256" key="3">
    <source>
        <dbReference type="ARBA" id="ARBA00023014"/>
    </source>
</evidence>
<keyword evidence="1" id="KW-0479">Metal-binding</keyword>
<keyword evidence="3" id="KW-0411">Iron-sulfur</keyword>
<evidence type="ECO:0000256" key="2">
    <source>
        <dbReference type="ARBA" id="ARBA00023004"/>
    </source>
</evidence>
<dbReference type="GO" id="GO:0046872">
    <property type="term" value="F:metal ion binding"/>
    <property type="evidence" value="ECO:0007669"/>
    <property type="project" value="UniProtKB-KW"/>
</dbReference>
<feature type="domain" description="4Fe-4S ferredoxin-type" evidence="4">
    <location>
        <begin position="195"/>
        <end position="224"/>
    </location>
</feature>
<reference evidence="5 6" key="1">
    <citation type="journal article" date="2012" name="Environ. Microbiol.">
        <title>The genome sequence of Desulfatibacillum alkenivorans AK-01: a blueprint for anaerobic alkane oxidation.</title>
        <authorList>
            <person name="Callaghan A.V."/>
            <person name="Morris B.E."/>
            <person name="Pereira I.A."/>
            <person name="McInerney M.J."/>
            <person name="Austin R.N."/>
            <person name="Groves J.T."/>
            <person name="Kukor J.J."/>
            <person name="Suflita J.M."/>
            <person name="Young L.Y."/>
            <person name="Zylstra G.J."/>
            <person name="Wawrik B."/>
        </authorList>
    </citation>
    <scope>NUCLEOTIDE SEQUENCE [LARGE SCALE GENOMIC DNA]</scope>
    <source>
        <strain evidence="5 6">AK-01</strain>
    </source>
</reference>
<organism evidence="5 6">
    <name type="scientific">Desulfatibacillum aliphaticivorans</name>
    <dbReference type="NCBI Taxonomy" id="218208"/>
    <lineage>
        <taxon>Bacteria</taxon>
        <taxon>Pseudomonadati</taxon>
        <taxon>Thermodesulfobacteriota</taxon>
        <taxon>Desulfobacteria</taxon>
        <taxon>Desulfobacterales</taxon>
        <taxon>Desulfatibacillaceae</taxon>
        <taxon>Desulfatibacillum</taxon>
    </lineage>
</organism>
<dbReference type="AlphaFoldDB" id="B8FIQ3"/>
<gene>
    <name evidence="5" type="ordered locus">Dalk_2601</name>
</gene>
<dbReference type="Gene3D" id="3.30.70.20">
    <property type="match status" value="1"/>
</dbReference>
<evidence type="ECO:0000259" key="4">
    <source>
        <dbReference type="PROSITE" id="PS51379"/>
    </source>
</evidence>